<feature type="non-terminal residue" evidence="2">
    <location>
        <position position="1"/>
    </location>
</feature>
<dbReference type="EMBL" id="GEGO01003491">
    <property type="protein sequence ID" value="JAR91913.1"/>
    <property type="molecule type" value="Transcribed_RNA"/>
</dbReference>
<dbReference type="SUPFAM" id="SSF49309">
    <property type="entry name" value="Transglutaminase, two C-terminal domains"/>
    <property type="match status" value="2"/>
</dbReference>
<dbReference type="Pfam" id="PF00927">
    <property type="entry name" value="Transglut_C"/>
    <property type="match status" value="1"/>
</dbReference>
<dbReference type="InterPro" id="IPR036238">
    <property type="entry name" value="Transglutaminase_C_sf"/>
</dbReference>
<evidence type="ECO:0000259" key="1">
    <source>
        <dbReference type="Pfam" id="PF00927"/>
    </source>
</evidence>
<dbReference type="PANTHER" id="PTHR11590">
    <property type="entry name" value="PROTEIN-GLUTAMINE GAMMA-GLUTAMYLTRANSFERASE"/>
    <property type="match status" value="1"/>
</dbReference>
<dbReference type="Gene3D" id="2.60.40.10">
    <property type="entry name" value="Immunoglobulins"/>
    <property type="match status" value="2"/>
</dbReference>
<name>A0A147BMB2_IXORI</name>
<dbReference type="InterPro" id="IPR013783">
    <property type="entry name" value="Ig-like_fold"/>
</dbReference>
<dbReference type="InterPro" id="IPR050779">
    <property type="entry name" value="Transglutaminase"/>
</dbReference>
<dbReference type="AlphaFoldDB" id="A0A147BMB2"/>
<feature type="domain" description="Transglutaminase C-terminal" evidence="1">
    <location>
        <begin position="42"/>
        <end position="132"/>
    </location>
</feature>
<proteinExistence type="predicted"/>
<dbReference type="PANTHER" id="PTHR11590:SF40">
    <property type="entry name" value="HEMOCYTE PROTEIN-GLUTAMINE GAMMA-GLUTAMYLTRANSFERASE-LIKE PROTEIN"/>
    <property type="match status" value="1"/>
</dbReference>
<protein>
    <recommendedName>
        <fullName evidence="1">Transglutaminase C-terminal domain-containing protein</fullName>
    </recommendedName>
</protein>
<organism evidence="2">
    <name type="scientific">Ixodes ricinus</name>
    <name type="common">Common tick</name>
    <name type="synonym">Acarus ricinus</name>
    <dbReference type="NCBI Taxonomy" id="34613"/>
    <lineage>
        <taxon>Eukaryota</taxon>
        <taxon>Metazoa</taxon>
        <taxon>Ecdysozoa</taxon>
        <taxon>Arthropoda</taxon>
        <taxon>Chelicerata</taxon>
        <taxon>Arachnida</taxon>
        <taxon>Acari</taxon>
        <taxon>Parasitiformes</taxon>
        <taxon>Ixodida</taxon>
        <taxon>Ixodoidea</taxon>
        <taxon>Ixodidae</taxon>
        <taxon>Ixodinae</taxon>
        <taxon>Ixodes</taxon>
    </lineage>
</organism>
<dbReference type="InterPro" id="IPR008958">
    <property type="entry name" value="Transglutaminase_C"/>
</dbReference>
<evidence type="ECO:0000313" key="2">
    <source>
        <dbReference type="EMBL" id="JAR91913.1"/>
    </source>
</evidence>
<dbReference type="GO" id="GO:0003810">
    <property type="term" value="F:protein-glutamine gamma-glutamyltransferase activity"/>
    <property type="evidence" value="ECO:0007669"/>
    <property type="project" value="InterPro"/>
</dbReference>
<sequence length="246" mass="26219">SGRLLVTEEISAMPGHGNPEDITATYKQPQATARQLTEQPIEIALKHNTAVEIGEPVVIVCTATNNDVQPHQANITLTATSVMYNSWSPTVVGSKTASVTVAPGSEESFQLVIPPEMYIGKLHVEGMIEVQAGASLSQGLAVARGVLFIKMPALSVNILANSRAPGEVHFQLQMTNPLNTPLTQCELILELPLSTRLLEKIPLEDVPVGGLFERSGTLIADSPDTKELIATFMSAELPHVQGIGAI</sequence>
<accession>A0A147BMB2</accession>
<reference evidence="2" key="1">
    <citation type="journal article" date="2018" name="PLoS Negl. Trop. Dis.">
        <title>Sialome diversity of ticks revealed by RNAseq of single tick salivary glands.</title>
        <authorList>
            <person name="Perner J."/>
            <person name="Kropackova S."/>
            <person name="Kopacek P."/>
            <person name="Ribeiro J.M."/>
        </authorList>
    </citation>
    <scope>NUCLEOTIDE SEQUENCE</scope>
    <source>
        <strain evidence="2">Siblings of single egg batch collected in Ceske Budejovice</strain>
        <tissue evidence="2">Salivary glands</tissue>
    </source>
</reference>